<dbReference type="PIRSF" id="PIRSF005384">
    <property type="entry name" value="RpiB_LacA_B"/>
    <property type="match status" value="1"/>
</dbReference>
<dbReference type="AlphaFoldDB" id="C3JBR2"/>
<dbReference type="Gene3D" id="3.40.1400.10">
    <property type="entry name" value="Sugar-phosphate isomerase, RpiB/LacA/LacB"/>
    <property type="match status" value="1"/>
</dbReference>
<evidence type="ECO:0000313" key="6">
    <source>
        <dbReference type="Proteomes" id="UP000004295"/>
    </source>
</evidence>
<evidence type="ECO:0000256" key="4">
    <source>
        <dbReference type="PIRSR" id="PIRSR005384-2"/>
    </source>
</evidence>
<feature type="active site" description="Proton donor" evidence="3">
    <location>
        <position position="99"/>
    </location>
</feature>
<dbReference type="NCBIfam" id="TIGR00689">
    <property type="entry name" value="rpiB_lacA_lacB"/>
    <property type="match status" value="1"/>
</dbReference>
<dbReference type="EC" id="5.3.1.6" evidence="5"/>
<dbReference type="GO" id="GO:0009052">
    <property type="term" value="P:pentose-phosphate shunt, non-oxidative branch"/>
    <property type="evidence" value="ECO:0007669"/>
    <property type="project" value="TreeGrafter"/>
</dbReference>
<name>C3JBR2_POREA</name>
<reference evidence="5 6" key="1">
    <citation type="submission" date="2009-04" db="EMBL/GenBank/DDBJ databases">
        <authorList>
            <person name="Sebastian Y."/>
            <person name="Madupu R."/>
            <person name="Durkin A.S."/>
            <person name="Torralba M."/>
            <person name="Methe B."/>
            <person name="Sutton G.G."/>
            <person name="Strausberg R.L."/>
            <person name="Nelson K.E."/>
        </authorList>
    </citation>
    <scope>NUCLEOTIDE SEQUENCE [LARGE SCALE GENOMIC DNA]</scope>
    <source>
        <strain evidence="6">ATCC 35406 / BCRC 14492 / JCM 8526 / NCTC 13058 / HG 370</strain>
    </source>
</reference>
<dbReference type="Proteomes" id="UP000004295">
    <property type="component" value="Unassembled WGS sequence"/>
</dbReference>
<evidence type="ECO:0000256" key="1">
    <source>
        <dbReference type="ARBA" id="ARBA00008754"/>
    </source>
</evidence>
<dbReference type="PANTHER" id="PTHR30345">
    <property type="entry name" value="RIBOSE-5-PHOSPHATE ISOMERASE B"/>
    <property type="match status" value="1"/>
</dbReference>
<dbReference type="RefSeq" id="WP_004334311.1">
    <property type="nucleotide sequence ID" value="NZ_ACNN01000026.1"/>
</dbReference>
<protein>
    <submittedName>
        <fullName evidence="5">Ribose-5-phosphate isomerase B</fullName>
        <ecNumber evidence="5">5.3.1.6</ecNumber>
    </submittedName>
</protein>
<dbReference type="GO" id="GO:0004751">
    <property type="term" value="F:ribose-5-phosphate isomerase activity"/>
    <property type="evidence" value="ECO:0007669"/>
    <property type="project" value="UniProtKB-EC"/>
</dbReference>
<accession>C3JBR2</accession>
<dbReference type="Pfam" id="PF02502">
    <property type="entry name" value="LacAB_rpiB"/>
    <property type="match status" value="1"/>
</dbReference>
<evidence type="ECO:0000313" key="5">
    <source>
        <dbReference type="EMBL" id="EEN82474.1"/>
    </source>
</evidence>
<comment type="similarity">
    <text evidence="1">Belongs to the LacAB/RpiB family.</text>
</comment>
<dbReference type="InterPro" id="IPR003500">
    <property type="entry name" value="RpiB_LacA_LacB"/>
</dbReference>
<organism evidence="5 6">
    <name type="scientific">Porphyromonas endodontalis (strain ATCC 35406 / DSM 24491 / JCM 8526 / CCUG 16442 / BCRC 14492 / NCTC 13058 / HG 370)</name>
    <name type="common">Bacteroides endodontalis</name>
    <dbReference type="NCBI Taxonomy" id="553175"/>
    <lineage>
        <taxon>Bacteria</taxon>
        <taxon>Pseudomonadati</taxon>
        <taxon>Bacteroidota</taxon>
        <taxon>Bacteroidia</taxon>
        <taxon>Bacteroidales</taxon>
        <taxon>Porphyromonadaceae</taxon>
        <taxon>Porphyromonas</taxon>
    </lineage>
</organism>
<dbReference type="PANTHER" id="PTHR30345:SF0">
    <property type="entry name" value="DNA DAMAGE-REPAIR_TOLERATION PROTEIN DRT102"/>
    <property type="match status" value="1"/>
</dbReference>
<dbReference type="NCBIfam" id="TIGR01120">
    <property type="entry name" value="rpiB"/>
    <property type="match status" value="1"/>
</dbReference>
<comment type="caution">
    <text evidence="5">The sequence shown here is derived from an EMBL/GenBank/DDBJ whole genome shotgun (WGS) entry which is preliminary data.</text>
</comment>
<gene>
    <name evidence="5" type="primary">rpiB</name>
    <name evidence="5" type="ORF">POREN0001_1797</name>
</gene>
<dbReference type="eggNOG" id="COG0698">
    <property type="taxonomic scope" value="Bacteria"/>
</dbReference>
<keyword evidence="6" id="KW-1185">Reference proteome</keyword>
<dbReference type="GeneID" id="93366009"/>
<sequence length="144" mass="15803">MKRFGLCSDHAGFALKEEVKKILTDLGIEYQDFGTYSEERADYPDFAHKLGEAIDSGELEWGIAICGSGNGISMALNKHPHVRAALSWNEEIAALGRAHNNANVLSLPARFVSLDEAKKIIMAFLSTDFEGGRHEARVAKIPLC</sequence>
<dbReference type="EMBL" id="ACNN01000026">
    <property type="protein sequence ID" value="EEN82474.1"/>
    <property type="molecule type" value="Genomic_DNA"/>
</dbReference>
<keyword evidence="2 5" id="KW-0413">Isomerase</keyword>
<feature type="binding site" evidence="4">
    <location>
        <position position="133"/>
    </location>
    <ligand>
        <name>D-ribulose 5-phosphate</name>
        <dbReference type="ChEBI" id="CHEBI:58121"/>
    </ligand>
</feature>
<feature type="binding site" evidence="4">
    <location>
        <position position="137"/>
    </location>
    <ligand>
        <name>D-ribulose 5-phosphate</name>
        <dbReference type="ChEBI" id="CHEBI:58121"/>
    </ligand>
</feature>
<dbReference type="STRING" id="553175.POREN0001_1797"/>
<proteinExistence type="inferred from homology"/>
<dbReference type="GO" id="GO:0019316">
    <property type="term" value="P:D-allose catabolic process"/>
    <property type="evidence" value="ECO:0007669"/>
    <property type="project" value="TreeGrafter"/>
</dbReference>
<feature type="binding site" evidence="4">
    <location>
        <begin position="67"/>
        <end position="71"/>
    </location>
    <ligand>
        <name>D-ribulose 5-phosphate</name>
        <dbReference type="ChEBI" id="CHEBI:58121"/>
    </ligand>
</feature>
<dbReference type="SUPFAM" id="SSF89623">
    <property type="entry name" value="Ribose/Galactose isomerase RpiB/AlsB"/>
    <property type="match status" value="1"/>
</dbReference>
<feature type="active site" description="Proton acceptor" evidence="3">
    <location>
        <position position="66"/>
    </location>
</feature>
<feature type="binding site" evidence="4">
    <location>
        <position position="110"/>
    </location>
    <ligand>
        <name>D-ribulose 5-phosphate</name>
        <dbReference type="ChEBI" id="CHEBI:58121"/>
    </ligand>
</feature>
<evidence type="ECO:0000256" key="3">
    <source>
        <dbReference type="PIRSR" id="PIRSR005384-1"/>
    </source>
</evidence>
<feature type="binding site" evidence="4">
    <location>
        <position position="100"/>
    </location>
    <ligand>
        <name>D-ribulose 5-phosphate</name>
        <dbReference type="ChEBI" id="CHEBI:58121"/>
    </ligand>
</feature>
<feature type="binding site" evidence="4">
    <location>
        <begin position="9"/>
        <end position="10"/>
    </location>
    <ligand>
        <name>D-ribulose 5-phosphate</name>
        <dbReference type="ChEBI" id="CHEBI:58121"/>
    </ligand>
</feature>
<dbReference type="NCBIfam" id="NF004051">
    <property type="entry name" value="PRK05571.1"/>
    <property type="match status" value="1"/>
</dbReference>
<dbReference type="InterPro" id="IPR036569">
    <property type="entry name" value="RpiB_LacA_LacB_sf"/>
</dbReference>
<evidence type="ECO:0000256" key="2">
    <source>
        <dbReference type="ARBA" id="ARBA00023235"/>
    </source>
</evidence>
<dbReference type="InterPro" id="IPR004785">
    <property type="entry name" value="RpiB"/>
</dbReference>